<feature type="domain" description="RGS" evidence="2">
    <location>
        <begin position="819"/>
        <end position="870"/>
    </location>
</feature>
<feature type="region of interest" description="Disordered" evidence="1">
    <location>
        <begin position="1662"/>
        <end position="1832"/>
    </location>
</feature>
<feature type="domain" description="RGS" evidence="2">
    <location>
        <begin position="1258"/>
        <end position="1319"/>
    </location>
</feature>
<accession>A0A2B4SPV4</accession>
<gene>
    <name evidence="3" type="primary">RGS22</name>
    <name evidence="3" type="ORF">AWC38_SpisGene4057</name>
</gene>
<dbReference type="InterPro" id="IPR044926">
    <property type="entry name" value="RGS_subdomain_2"/>
</dbReference>
<name>A0A2B4SPV4_STYPI</name>
<feature type="compositionally biased region" description="Acidic residues" evidence="1">
    <location>
        <begin position="722"/>
        <end position="732"/>
    </location>
</feature>
<dbReference type="PANTHER" id="PTHR46583:SF1">
    <property type="entry name" value="REGULATOR OF G-PROTEIN SIGNALING 22"/>
    <property type="match status" value="1"/>
</dbReference>
<keyword evidence="4" id="KW-1185">Reference proteome</keyword>
<proteinExistence type="predicted"/>
<feature type="compositionally biased region" description="Basic and acidic residues" evidence="1">
    <location>
        <begin position="380"/>
        <end position="413"/>
    </location>
</feature>
<feature type="compositionally biased region" description="Polar residues" evidence="1">
    <location>
        <begin position="679"/>
        <end position="696"/>
    </location>
</feature>
<evidence type="ECO:0000313" key="3">
    <source>
        <dbReference type="EMBL" id="PFX31113.1"/>
    </source>
</evidence>
<evidence type="ECO:0000256" key="1">
    <source>
        <dbReference type="SAM" id="MobiDB-lite"/>
    </source>
</evidence>
<dbReference type="Pfam" id="PF00615">
    <property type="entry name" value="RGS"/>
    <property type="match status" value="3"/>
</dbReference>
<dbReference type="InterPro" id="IPR042651">
    <property type="entry name" value="Rgs22"/>
</dbReference>
<dbReference type="EMBL" id="LSMT01000040">
    <property type="protein sequence ID" value="PFX31113.1"/>
    <property type="molecule type" value="Genomic_DNA"/>
</dbReference>
<dbReference type="OrthoDB" id="5968418at2759"/>
<feature type="compositionally biased region" description="Basic and acidic residues" evidence="1">
    <location>
        <begin position="597"/>
        <end position="614"/>
    </location>
</feature>
<dbReference type="GO" id="GO:0005634">
    <property type="term" value="C:nucleus"/>
    <property type="evidence" value="ECO:0007669"/>
    <property type="project" value="TreeGrafter"/>
</dbReference>
<feature type="region of interest" description="Disordered" evidence="1">
    <location>
        <begin position="539"/>
        <end position="696"/>
    </location>
</feature>
<dbReference type="SUPFAM" id="SSF48097">
    <property type="entry name" value="Regulator of G-protein signaling, RGS"/>
    <property type="match status" value="4"/>
</dbReference>
<feature type="compositionally biased region" description="Basic and acidic residues" evidence="1">
    <location>
        <begin position="1686"/>
        <end position="1701"/>
    </location>
</feature>
<feature type="region of interest" description="Disordered" evidence="1">
    <location>
        <begin position="709"/>
        <end position="768"/>
    </location>
</feature>
<feature type="compositionally biased region" description="Basic and acidic residues" evidence="1">
    <location>
        <begin position="1748"/>
        <end position="1785"/>
    </location>
</feature>
<dbReference type="PANTHER" id="PTHR46583">
    <property type="entry name" value="REGULATOR OF G-PROTEIN SIGNALING 22"/>
    <property type="match status" value="1"/>
</dbReference>
<reference evidence="4" key="1">
    <citation type="journal article" date="2017" name="bioRxiv">
        <title>Comparative analysis of the genomes of Stylophora pistillata and Acropora digitifera provides evidence for extensive differences between species of corals.</title>
        <authorList>
            <person name="Voolstra C.R."/>
            <person name="Li Y."/>
            <person name="Liew Y.J."/>
            <person name="Baumgarten S."/>
            <person name="Zoccola D."/>
            <person name="Flot J.-F."/>
            <person name="Tambutte S."/>
            <person name="Allemand D."/>
            <person name="Aranda M."/>
        </authorList>
    </citation>
    <scope>NUCLEOTIDE SEQUENCE [LARGE SCALE GENOMIC DNA]</scope>
</reference>
<evidence type="ECO:0000313" key="4">
    <source>
        <dbReference type="Proteomes" id="UP000225706"/>
    </source>
</evidence>
<comment type="caution">
    <text evidence="3">The sequence shown here is derived from an EMBL/GenBank/DDBJ whole genome shotgun (WGS) entry which is preliminary data.</text>
</comment>
<dbReference type="STRING" id="50429.A0A2B4SPV4"/>
<dbReference type="InterPro" id="IPR036305">
    <property type="entry name" value="RGS_sf"/>
</dbReference>
<feature type="compositionally biased region" description="Polar residues" evidence="1">
    <location>
        <begin position="981"/>
        <end position="994"/>
    </location>
</feature>
<dbReference type="InterPro" id="IPR016137">
    <property type="entry name" value="RGS"/>
</dbReference>
<feature type="compositionally biased region" description="Low complexity" evidence="1">
    <location>
        <begin position="255"/>
        <end position="270"/>
    </location>
</feature>
<dbReference type="Proteomes" id="UP000225706">
    <property type="component" value="Unassembled WGS sequence"/>
</dbReference>
<feature type="domain" description="RGS" evidence="2">
    <location>
        <begin position="1117"/>
        <end position="1210"/>
    </location>
</feature>
<dbReference type="GO" id="GO:0005737">
    <property type="term" value="C:cytoplasm"/>
    <property type="evidence" value="ECO:0007669"/>
    <property type="project" value="TreeGrafter"/>
</dbReference>
<feature type="domain" description="RGS" evidence="2">
    <location>
        <begin position="1429"/>
        <end position="1539"/>
    </location>
</feature>
<sequence>MSTDSSSENIDELTEKNLESLLLEDEGFIDFFNNFLALPCFAERLHYNSELEVFEEFIEKLADDVGKGDAKAASQLRQFTHCEGTIYNVAANQSRIGYYVTVLDKVQGLEFVKKHRLHLFLRSELYAEYKLTKHLSAVQESFFRELHSESSEDDDSGVEEAASFHPASRKRSVVSFNLTPSLGEAPSPDADRDAENEGIMYLPTNVRSIDETFDAWHESFKRTESRASMFSSGEGSYRLHTPQIMEEDESLETRSSSSCFSPKESESSASNNARPVSGLSIASDNTEKALSPAEPISRISSASTVSIFLENQSSFVLNQEESNACDLDSEKSGNRPGVGELTRSLSSALSFIAEHGKVTGNSSVPGGIIGEPDLGEQEDATGKEDSKSKKDFVVEEVGSAERESISSREETGRDNIPSRNKDSFVGSELIKEHENSFSKESVEENLSKTEKEGYPIECASITVGSAVENTLLDCAQSKMDIGNSDSGVVKEPLITDFGVQIKSGNEDTTESLDGEQVPSISVEVTCSNEEETLDKETALNDDAVDSNSVADSISEENSGSVAAREEFSQNTEDISGIEEKTFVLNAPDYSGQVEENLGGKDEKRDISGTKRDGVKPTVSDEDCLHCKNAKHRNVSPTLGKDASVGERSTSNKEEPKQANLSALGSEPGETRSVDEFSEQRSAQSESIAEENSNTGISTLSEVVVDVEHNNKQSSFQNRENDVGEDTEIVGDENESKTQDFLGEESFPGKDSDEDDNDCEEDDGAGYTTEASATTLQGIQGIFGSRRRSSLAATSVGFDVGDESAFSDYGSELEDKPYDLATKEGFDMFREFLLETSGEKLLQFWLEVECGKYLENDDERNRLVQSLRDRFWKSGGIYEFSAGTKSRLNLVDASTLTFDRLFFIQPDVLRPLLSYWCIRFNMHQQRVSHSHDQDYNRMLQDRLKSCFGRQIASSNLPQVPEHVGLSQVLSSKTLARPQSSFVKNRPVTQHQTSRPQVRAKSAHPRLLQANKYCHTNASTTQLQNIIAPVRTGYGFEQPPGPSFPVEPEPDYASSVRLFINPVPSPDSKIQRMMRTLHRTSSYVESSKPALVRETGSKTAAMMDSLIQGLIYERQTGDYFKLFLQKSGNETWMNCLAFWKSLQEYNAYFFAHSLNPSLLTRKARTMYANFIVSGSAQDVQVHRDIQVQVHKELEPPYEELFDAVEEHVLHSLLEPWQMHIDQEKSLFNAELDAAEEDHEKERISVEEANRPFPVPKDGITFESVIKDREEVEHFKEFLNKKHNRGIKDLMAWTDMETFRRVPRFMEEKRDQKAREIRDNWLGKKYFFGTDSPATRNGQNLIMNLNGGRPIKERPQSPVILESQKFVRARIERRWLMLFKQTAEFLERQKPRTVSVPEMVEDIMLKRRLQRSEAAWKILNSRWVSSSRDVVALRQTLLNPSHAAEFTAFVAMKGDTLESNVQFWLEVQKFKDLCHAHAQQALIQRKIQTIVDCFLNSAIAPELQIDIPIEMAEKLMERLSGRNHSIHPYVFREAQMTVFRVLFNHWKEFITHRSKIPEGEDPREHFAEMLRRHRTDTKSKKDASERRRLARLSAERKKKEKEEREKKRIEDLSSLFSTDTATYFYTEEDDLRSWCYSKHLVEQERQEHNKRLREQGIIVPEEELVEEKEETKSRRSRVSMAKFSSFGKKVHDTASDKKSSEGSSKRLQAKLGNLKKNTHGQVSPSSARRGSAVSTVVSVTRRNSGVSLTLSRKDDKMSMTTVSKDDKGVAKGEEKITLPKDSQEEKKNQGTSSEIQVIPITSPDTLQPHSEGKLLPQRSRNSRRLLLGKQLPKSTGKKRVPLDAISCISDYSVLSNIEFQPRVTSPGKHGQPGGTSLLTSKSLKDFTNSPEGAQLSMPLPLVRITSASHLEKSDTDGSIGDLSPLYYKPRPMAQSLKKSPIRPGRRKGLGLTKEEVQIKPDVIVN</sequence>
<feature type="region of interest" description="Disordered" evidence="1">
    <location>
        <begin position="247"/>
        <end position="294"/>
    </location>
</feature>
<feature type="region of interest" description="Disordered" evidence="1">
    <location>
        <begin position="981"/>
        <end position="1001"/>
    </location>
</feature>
<organism evidence="3 4">
    <name type="scientific">Stylophora pistillata</name>
    <name type="common">Smooth cauliflower coral</name>
    <dbReference type="NCBI Taxonomy" id="50429"/>
    <lineage>
        <taxon>Eukaryota</taxon>
        <taxon>Metazoa</taxon>
        <taxon>Cnidaria</taxon>
        <taxon>Anthozoa</taxon>
        <taxon>Hexacorallia</taxon>
        <taxon>Scleractinia</taxon>
        <taxon>Astrocoeniina</taxon>
        <taxon>Pocilloporidae</taxon>
        <taxon>Stylophora</taxon>
    </lineage>
</organism>
<feature type="region of interest" description="Disordered" evidence="1">
    <location>
        <begin position="360"/>
        <end position="425"/>
    </location>
</feature>
<dbReference type="Gene3D" id="1.10.167.10">
    <property type="entry name" value="Regulator of G-protein Signalling 4, domain 2"/>
    <property type="match status" value="4"/>
</dbReference>
<feature type="region of interest" description="Disordered" evidence="1">
    <location>
        <begin position="1567"/>
        <end position="1605"/>
    </location>
</feature>
<dbReference type="PROSITE" id="PS50132">
    <property type="entry name" value="RGS"/>
    <property type="match status" value="4"/>
</dbReference>
<feature type="compositionally biased region" description="Low complexity" evidence="1">
    <location>
        <begin position="1722"/>
        <end position="1744"/>
    </location>
</feature>
<dbReference type="SMART" id="SM00315">
    <property type="entry name" value="RGS"/>
    <property type="match status" value="1"/>
</dbReference>
<evidence type="ECO:0000259" key="2">
    <source>
        <dbReference type="PROSITE" id="PS50132"/>
    </source>
</evidence>
<feature type="compositionally biased region" description="Basic and acidic residues" evidence="1">
    <location>
        <begin position="668"/>
        <end position="678"/>
    </location>
</feature>
<feature type="compositionally biased region" description="Acidic residues" evidence="1">
    <location>
        <begin position="751"/>
        <end position="763"/>
    </location>
</feature>
<dbReference type="GO" id="GO:0009966">
    <property type="term" value="P:regulation of signal transduction"/>
    <property type="evidence" value="ECO:0007669"/>
    <property type="project" value="InterPro"/>
</dbReference>
<dbReference type="GO" id="GO:0001965">
    <property type="term" value="F:G-protein alpha-subunit binding"/>
    <property type="evidence" value="ECO:0007669"/>
    <property type="project" value="InterPro"/>
</dbReference>
<protein>
    <submittedName>
        <fullName evidence="3">Regulator of G-protein signaling 22</fullName>
    </submittedName>
</protein>